<dbReference type="AlphaFoldDB" id="A0A8J2XAF6"/>
<dbReference type="InterPro" id="IPR014922">
    <property type="entry name" value="YdhG-like"/>
</dbReference>
<accession>A0A8J2XAF6</accession>
<evidence type="ECO:0000313" key="3">
    <source>
        <dbReference type="Proteomes" id="UP000598120"/>
    </source>
</evidence>
<organism evidence="2 3">
    <name type="scientific">Aquaticitalea lipolytica</name>
    <dbReference type="NCBI Taxonomy" id="1247562"/>
    <lineage>
        <taxon>Bacteria</taxon>
        <taxon>Pseudomonadati</taxon>
        <taxon>Bacteroidota</taxon>
        <taxon>Flavobacteriia</taxon>
        <taxon>Flavobacteriales</taxon>
        <taxon>Flavobacteriaceae</taxon>
        <taxon>Aquaticitalea</taxon>
    </lineage>
</organism>
<gene>
    <name evidence="2" type="ORF">GCM10011531_22190</name>
</gene>
<dbReference type="Gene3D" id="3.90.1150.200">
    <property type="match status" value="1"/>
</dbReference>
<protein>
    <recommendedName>
        <fullName evidence="1">YdhG-like domain-containing protein</fullName>
    </recommendedName>
</protein>
<name>A0A8J2XAF6_9FLAO</name>
<dbReference type="SUPFAM" id="SSF159888">
    <property type="entry name" value="YdhG-like"/>
    <property type="match status" value="1"/>
</dbReference>
<sequence length="118" mass="13268">MLASKPKNIDEYISIFPNEIQIVLELVRSTIIKTAPNAVEGISYAMPTFKLNGKQLVYFAAFKNHIGFYALPSGNDAFKKELLNYKTGKGSIQFPLNKPMPTNLITKIVVYRVEEVTL</sequence>
<keyword evidence="3" id="KW-1185">Reference proteome</keyword>
<dbReference type="RefSeq" id="WP_188606451.1">
    <property type="nucleotide sequence ID" value="NZ_BMIC01000004.1"/>
</dbReference>
<comment type="caution">
    <text evidence="2">The sequence shown here is derived from an EMBL/GenBank/DDBJ whole genome shotgun (WGS) entry which is preliminary data.</text>
</comment>
<evidence type="ECO:0000313" key="2">
    <source>
        <dbReference type="EMBL" id="GFZ90054.1"/>
    </source>
</evidence>
<dbReference type="EMBL" id="BMIC01000004">
    <property type="protein sequence ID" value="GFZ90054.1"/>
    <property type="molecule type" value="Genomic_DNA"/>
</dbReference>
<reference evidence="2 3" key="1">
    <citation type="journal article" date="2014" name="Int. J. Syst. Evol. Microbiol.">
        <title>Complete genome sequence of Corynebacterium casei LMG S-19264T (=DSM 44701T), isolated from a smear-ripened cheese.</title>
        <authorList>
            <consortium name="US DOE Joint Genome Institute (JGI-PGF)"/>
            <person name="Walter F."/>
            <person name="Albersmeier A."/>
            <person name="Kalinowski J."/>
            <person name="Ruckert C."/>
        </authorList>
    </citation>
    <scope>NUCLEOTIDE SEQUENCE [LARGE SCALE GENOMIC DNA]</scope>
    <source>
        <strain evidence="2 3">CGMCC 1.15295</strain>
    </source>
</reference>
<evidence type="ECO:0000259" key="1">
    <source>
        <dbReference type="Pfam" id="PF08818"/>
    </source>
</evidence>
<proteinExistence type="predicted"/>
<dbReference type="Proteomes" id="UP000598120">
    <property type="component" value="Unassembled WGS sequence"/>
</dbReference>
<dbReference type="Pfam" id="PF08818">
    <property type="entry name" value="DUF1801"/>
    <property type="match status" value="1"/>
</dbReference>
<feature type="domain" description="YdhG-like" evidence="1">
    <location>
        <begin position="23"/>
        <end position="110"/>
    </location>
</feature>